<dbReference type="OrthoDB" id="8189860at2759"/>
<organism evidence="3 4">
    <name type="scientific">Sitophilus oryzae</name>
    <name type="common">Rice weevil</name>
    <name type="synonym">Curculio oryzae</name>
    <dbReference type="NCBI Taxonomy" id="7048"/>
    <lineage>
        <taxon>Eukaryota</taxon>
        <taxon>Metazoa</taxon>
        <taxon>Ecdysozoa</taxon>
        <taxon>Arthropoda</taxon>
        <taxon>Hexapoda</taxon>
        <taxon>Insecta</taxon>
        <taxon>Pterygota</taxon>
        <taxon>Neoptera</taxon>
        <taxon>Endopterygota</taxon>
        <taxon>Coleoptera</taxon>
        <taxon>Polyphaga</taxon>
        <taxon>Cucujiformia</taxon>
        <taxon>Curculionidae</taxon>
        <taxon>Dryophthorinae</taxon>
        <taxon>Sitophilus</taxon>
    </lineage>
</organism>
<reference evidence="4" key="1">
    <citation type="submission" date="2025-08" db="UniProtKB">
        <authorList>
            <consortium name="RefSeq"/>
        </authorList>
    </citation>
    <scope>IDENTIFICATION</scope>
    <source>
        <tissue evidence="4">Gonads</tissue>
    </source>
</reference>
<accession>A0A6J2XF95</accession>
<dbReference type="PANTHER" id="PTHR47595:SF1">
    <property type="entry name" value="MYB_SANT-LIKE DNA-BINDING DOMAIN-CONTAINING PROTEIN"/>
    <property type="match status" value="1"/>
</dbReference>
<dbReference type="Gene3D" id="1.10.10.60">
    <property type="entry name" value="Homeodomain-like"/>
    <property type="match status" value="1"/>
</dbReference>
<sequence length="269" mass="31456">MGQEEVVERNREISSQDQECQDQGNKKHAGDSCCTPGISTGIQSILCKDSTCTDEFKWTKQTTLLLLNLYKEKNYLFRNSKIKNKDIWLEILREFQERGYWSITIEILDRKMRNLKKTYKDNKDKKNKTGESCITWEYFDIMDEIFFNDKTINPTSTISTIEVAQNPNAVHSNLEVGLGVKILKNIENNSENNQKPTLPKTTEEKKINKGKTSSTRVKHLYDYRKKIQEIENQRLEEVKKLRGAIEQNNVIQQERNDILKRLLLNQSDS</sequence>
<evidence type="ECO:0000313" key="3">
    <source>
        <dbReference type="Proteomes" id="UP000504635"/>
    </source>
</evidence>
<dbReference type="AlphaFoldDB" id="A0A6J2XF95"/>
<gene>
    <name evidence="4" type="primary">LOC115877416</name>
</gene>
<dbReference type="PANTHER" id="PTHR47595">
    <property type="entry name" value="HEAT SHOCK 70 KDA PROTEIN 14"/>
    <property type="match status" value="1"/>
</dbReference>
<dbReference type="InterPro" id="IPR044822">
    <property type="entry name" value="Myb_DNA-bind_4"/>
</dbReference>
<dbReference type="Proteomes" id="UP000504635">
    <property type="component" value="Unplaced"/>
</dbReference>
<feature type="domain" description="Myb/SANT-like DNA-binding" evidence="2">
    <location>
        <begin position="57"/>
        <end position="145"/>
    </location>
</feature>
<evidence type="ECO:0000259" key="2">
    <source>
        <dbReference type="Pfam" id="PF13837"/>
    </source>
</evidence>
<proteinExistence type="predicted"/>
<feature type="compositionally biased region" description="Basic and acidic residues" evidence="1">
    <location>
        <begin position="1"/>
        <end position="14"/>
    </location>
</feature>
<evidence type="ECO:0000256" key="1">
    <source>
        <dbReference type="SAM" id="MobiDB-lite"/>
    </source>
</evidence>
<evidence type="ECO:0000313" key="4">
    <source>
        <dbReference type="RefSeq" id="XP_030749429.1"/>
    </source>
</evidence>
<dbReference type="InParanoid" id="A0A6J2XF95"/>
<dbReference type="GeneID" id="115877416"/>
<dbReference type="RefSeq" id="XP_030749429.1">
    <property type="nucleotide sequence ID" value="XM_030893569.1"/>
</dbReference>
<dbReference type="KEGG" id="soy:115877416"/>
<feature type="region of interest" description="Disordered" evidence="1">
    <location>
        <begin position="190"/>
        <end position="213"/>
    </location>
</feature>
<keyword evidence="3" id="KW-1185">Reference proteome</keyword>
<dbReference type="Pfam" id="PF13837">
    <property type="entry name" value="Myb_DNA-bind_4"/>
    <property type="match status" value="1"/>
</dbReference>
<protein>
    <submittedName>
        <fullName evidence="4">Uncharacterized protein LOC115877416</fullName>
    </submittedName>
</protein>
<feature type="region of interest" description="Disordered" evidence="1">
    <location>
        <begin position="1"/>
        <end position="31"/>
    </location>
</feature>
<name>A0A6J2XF95_SITOR</name>